<sequence length="100" mass="10773">MNKSAILMILPCVIAVAIVVVEGQFTTAGFGGTGLGGIGSTVGRQAYQQRYLQEYLAARQQRTQLNALAKQSTFANFVNYIPLVLLLTTLTNNTRIPIIG</sequence>
<reference evidence="3" key="2">
    <citation type="submission" date="2025-08" db="UniProtKB">
        <authorList>
            <consortium name="RefSeq"/>
        </authorList>
    </citation>
    <scope>IDENTIFICATION</scope>
    <source>
        <tissue evidence="3">Whole sample</tissue>
    </source>
</reference>
<dbReference type="GeneID" id="111118803"/>
<evidence type="ECO:0000313" key="2">
    <source>
        <dbReference type="Proteomes" id="UP000694844"/>
    </source>
</evidence>
<keyword evidence="1" id="KW-0732">Signal</keyword>
<feature type="chain" id="PRO_5034039782" evidence="1">
    <location>
        <begin position="24"/>
        <end position="100"/>
    </location>
</feature>
<accession>A0A8B8CI83</accession>
<evidence type="ECO:0000313" key="3">
    <source>
        <dbReference type="RefSeq" id="XP_022314181.1"/>
    </source>
</evidence>
<dbReference type="RefSeq" id="XP_022314181.1">
    <property type="nucleotide sequence ID" value="XM_022458473.1"/>
</dbReference>
<feature type="signal peptide" evidence="1">
    <location>
        <begin position="1"/>
        <end position="23"/>
    </location>
</feature>
<dbReference type="KEGG" id="cvn:111118803"/>
<dbReference type="OrthoDB" id="6149037at2759"/>
<dbReference type="AlphaFoldDB" id="A0A8B8CI83"/>
<evidence type="ECO:0000256" key="1">
    <source>
        <dbReference type="SAM" id="SignalP"/>
    </source>
</evidence>
<organism evidence="2 3">
    <name type="scientific">Crassostrea virginica</name>
    <name type="common">Eastern oyster</name>
    <dbReference type="NCBI Taxonomy" id="6565"/>
    <lineage>
        <taxon>Eukaryota</taxon>
        <taxon>Metazoa</taxon>
        <taxon>Spiralia</taxon>
        <taxon>Lophotrochozoa</taxon>
        <taxon>Mollusca</taxon>
        <taxon>Bivalvia</taxon>
        <taxon>Autobranchia</taxon>
        <taxon>Pteriomorphia</taxon>
        <taxon>Ostreida</taxon>
        <taxon>Ostreoidea</taxon>
        <taxon>Ostreidae</taxon>
        <taxon>Crassostrea</taxon>
    </lineage>
</organism>
<dbReference type="Proteomes" id="UP000694844">
    <property type="component" value="Chromosome 1"/>
</dbReference>
<proteinExistence type="predicted"/>
<reference evidence="2" key="1">
    <citation type="submission" date="2024-06" db="UniProtKB">
        <authorList>
            <consortium name="RefSeq"/>
        </authorList>
    </citation>
    <scope>NUCLEOTIDE SEQUENCE [LARGE SCALE GENOMIC DNA]</scope>
</reference>
<keyword evidence="2" id="KW-1185">Reference proteome</keyword>
<protein>
    <submittedName>
        <fullName evidence="3">Uncharacterized protein LOC111118803</fullName>
    </submittedName>
</protein>
<gene>
    <name evidence="3" type="primary">LOC111118803</name>
</gene>
<name>A0A8B8CI83_CRAVI</name>